<dbReference type="OrthoDB" id="6629218at2759"/>
<dbReference type="EnsemblMetazoa" id="XM_014392756.1">
    <property type="protein sequence ID" value="XP_014248242.1"/>
    <property type="gene ID" value="LOC106665937"/>
</dbReference>
<evidence type="ECO:0000313" key="3">
    <source>
        <dbReference type="Proteomes" id="UP000494040"/>
    </source>
</evidence>
<name>A0A8I6RQV2_CIMLE</name>
<protein>
    <submittedName>
        <fullName evidence="2">Uncharacterized protein</fullName>
    </submittedName>
</protein>
<proteinExistence type="predicted"/>
<dbReference type="RefSeq" id="XP_014248242.1">
    <property type="nucleotide sequence ID" value="XM_014392756.1"/>
</dbReference>
<dbReference type="Proteomes" id="UP000494040">
    <property type="component" value="Unassembled WGS sequence"/>
</dbReference>
<evidence type="ECO:0000313" key="2">
    <source>
        <dbReference type="EnsemblMetazoa" id="XP_014248242.1"/>
    </source>
</evidence>
<dbReference type="AlphaFoldDB" id="A0A8I6RQV2"/>
<accession>A0A8I6RQV2</accession>
<reference evidence="2" key="1">
    <citation type="submission" date="2022-01" db="UniProtKB">
        <authorList>
            <consortium name="EnsemblMetazoa"/>
        </authorList>
    </citation>
    <scope>IDENTIFICATION</scope>
</reference>
<keyword evidence="3" id="KW-1185">Reference proteome</keyword>
<evidence type="ECO:0000256" key="1">
    <source>
        <dbReference type="SAM" id="MobiDB-lite"/>
    </source>
</evidence>
<sequence length="574" mass="65929">MFGLQLAKTSPVFNRSDFLVVTAKEVFHNKGSCIFSNQVDKLNKPGFKDCEAENFSTNLFSSLKTKSLGKFPTSFDRKSLSSLDDKVVKNDWKKWKDYFCFLLTNEHRWDSKSKLDVPRTSIDIWYEMLGKSVMIKMPNCFDESLNCLSGEYRTKALRNNLQKEFQLSRSVTKLMCDNDGRLTGLSVVDRHLNPANRGCQMVSVRHFHTSKRLNDQDWEQFNEQKNEHAYLQPAKSSLSIAKLARRAGFDMKTIPDLSTSRYYPKKNILFRLLERDKKDRELQEVGPTTEKTPTEPEEKVFIKRRKEKKEKADDAPLSIIRQLSLKQEAIRKQKLLKARQEEDVFLNARKFHNFTSVRPFMTSSAVDGKENKGKSKAEKEDILPPVCSGCQGIAQAVEDFDKPRGPIYCGTRAAGKCKGAKRAKPHPDSAKLWKKCRVIPYGRCRQPREVKCEVERDYGISCMKKQTPQKKKFHTSAATQSLVAMAEEPKSGRDEEYCPWTPAKRYKKQEYDPSKVPPRLPECPRAPGQKRKDCEKIRKAQHCVPQTKSAKTYICQIAGFLGVGCGRKHRPSKK</sequence>
<organism evidence="2 3">
    <name type="scientific">Cimex lectularius</name>
    <name type="common">Bed bug</name>
    <name type="synonym">Acanthia lectularia</name>
    <dbReference type="NCBI Taxonomy" id="79782"/>
    <lineage>
        <taxon>Eukaryota</taxon>
        <taxon>Metazoa</taxon>
        <taxon>Ecdysozoa</taxon>
        <taxon>Arthropoda</taxon>
        <taxon>Hexapoda</taxon>
        <taxon>Insecta</taxon>
        <taxon>Pterygota</taxon>
        <taxon>Neoptera</taxon>
        <taxon>Paraneoptera</taxon>
        <taxon>Hemiptera</taxon>
        <taxon>Heteroptera</taxon>
        <taxon>Panheteroptera</taxon>
        <taxon>Cimicomorpha</taxon>
        <taxon>Cimicidae</taxon>
        <taxon>Cimex</taxon>
    </lineage>
</organism>
<dbReference type="GeneID" id="106665937"/>
<feature type="region of interest" description="Disordered" evidence="1">
    <location>
        <begin position="509"/>
        <end position="531"/>
    </location>
</feature>
<feature type="region of interest" description="Disordered" evidence="1">
    <location>
        <begin position="280"/>
        <end position="299"/>
    </location>
</feature>